<name>A0A8X6HNM5_TRICU</name>
<evidence type="ECO:0000313" key="2">
    <source>
        <dbReference type="EMBL" id="GFR27089.1"/>
    </source>
</evidence>
<evidence type="ECO:0000256" key="1">
    <source>
        <dbReference type="SAM" id="MobiDB-lite"/>
    </source>
</evidence>
<dbReference type="EMBL" id="BMAO01038788">
    <property type="protein sequence ID" value="GFR27089.1"/>
    <property type="molecule type" value="Genomic_DNA"/>
</dbReference>
<accession>A0A8X6HNM5</accession>
<sequence>MPPPFPYNVDKKINSRSPATNRVRRTASYEEEKLRYRRSRLENTCAVSRFFQRPSAAKPYEHEGERFPRSYFFETGNSVKKERKKKRKRIF</sequence>
<keyword evidence="3" id="KW-1185">Reference proteome</keyword>
<reference evidence="2" key="1">
    <citation type="submission" date="2020-07" db="EMBL/GenBank/DDBJ databases">
        <title>Multicomponent nature underlies the extraordinary mechanical properties of spider dragline silk.</title>
        <authorList>
            <person name="Kono N."/>
            <person name="Nakamura H."/>
            <person name="Mori M."/>
            <person name="Yoshida Y."/>
            <person name="Ohtoshi R."/>
            <person name="Malay A.D."/>
            <person name="Moran D.A.P."/>
            <person name="Tomita M."/>
            <person name="Numata K."/>
            <person name="Arakawa K."/>
        </authorList>
    </citation>
    <scope>NUCLEOTIDE SEQUENCE</scope>
</reference>
<proteinExistence type="predicted"/>
<feature type="region of interest" description="Disordered" evidence="1">
    <location>
        <begin position="1"/>
        <end position="26"/>
    </location>
</feature>
<dbReference type="Proteomes" id="UP000887116">
    <property type="component" value="Unassembled WGS sequence"/>
</dbReference>
<dbReference type="AlphaFoldDB" id="A0A8X6HNM5"/>
<evidence type="ECO:0000313" key="3">
    <source>
        <dbReference type="Proteomes" id="UP000887116"/>
    </source>
</evidence>
<gene>
    <name evidence="2" type="ORF">TNCT_261401</name>
</gene>
<organism evidence="2 3">
    <name type="scientific">Trichonephila clavata</name>
    <name type="common">Joro spider</name>
    <name type="synonym">Nephila clavata</name>
    <dbReference type="NCBI Taxonomy" id="2740835"/>
    <lineage>
        <taxon>Eukaryota</taxon>
        <taxon>Metazoa</taxon>
        <taxon>Ecdysozoa</taxon>
        <taxon>Arthropoda</taxon>
        <taxon>Chelicerata</taxon>
        <taxon>Arachnida</taxon>
        <taxon>Araneae</taxon>
        <taxon>Araneomorphae</taxon>
        <taxon>Entelegynae</taxon>
        <taxon>Araneoidea</taxon>
        <taxon>Nephilidae</taxon>
        <taxon>Trichonephila</taxon>
    </lineage>
</organism>
<comment type="caution">
    <text evidence="2">The sequence shown here is derived from an EMBL/GenBank/DDBJ whole genome shotgun (WGS) entry which is preliminary data.</text>
</comment>
<protein>
    <submittedName>
        <fullName evidence="2">Uncharacterized protein</fullName>
    </submittedName>
</protein>